<sequence length="227" mass="25335">MSYNMSSINHRVFQPSEQLIGRSGHPAVGRYKGDPNLAVNQGTHVPDHMNTSVWIMGLPADIKIPKLLDYVAAFKPGRVRSTVINEPTAKQPTSAASISFFRRDDAERLFSVIDGGQMMVDGMIPKVKWNRNKVGEQKPNLSRVLLIAGDPTIVNAYWLEAFFTSKFVYQLDIVIEHDQVPTPNGLVACVEFRFGSWRSQAQSAHQALKDEMKGVVCWEYGLDPCGD</sequence>
<proteinExistence type="predicted"/>
<dbReference type="Proteomes" id="UP001497680">
    <property type="component" value="Unassembled WGS sequence"/>
</dbReference>
<protein>
    <submittedName>
        <fullName evidence="1">Uncharacterized protein</fullName>
    </submittedName>
</protein>
<evidence type="ECO:0000313" key="2">
    <source>
        <dbReference type="Proteomes" id="UP001497680"/>
    </source>
</evidence>
<accession>A0ACC0CZC0</accession>
<gene>
    <name evidence="1" type="ORF">F4821DRAFT_260790</name>
</gene>
<name>A0ACC0CZC0_9PEZI</name>
<evidence type="ECO:0000313" key="1">
    <source>
        <dbReference type="EMBL" id="KAI6085655.1"/>
    </source>
</evidence>
<reference evidence="1 2" key="1">
    <citation type="journal article" date="2022" name="New Phytol.">
        <title>Ecological generalism drives hyperdiversity of secondary metabolite gene clusters in xylarialean endophytes.</title>
        <authorList>
            <person name="Franco M.E.E."/>
            <person name="Wisecaver J.H."/>
            <person name="Arnold A.E."/>
            <person name="Ju Y.M."/>
            <person name="Slot J.C."/>
            <person name="Ahrendt S."/>
            <person name="Moore L.P."/>
            <person name="Eastman K.E."/>
            <person name="Scott K."/>
            <person name="Konkel Z."/>
            <person name="Mondo S.J."/>
            <person name="Kuo A."/>
            <person name="Hayes R.D."/>
            <person name="Haridas S."/>
            <person name="Andreopoulos B."/>
            <person name="Riley R."/>
            <person name="LaButti K."/>
            <person name="Pangilinan J."/>
            <person name="Lipzen A."/>
            <person name="Amirebrahimi M."/>
            <person name="Yan J."/>
            <person name="Adam C."/>
            <person name="Keymanesh K."/>
            <person name="Ng V."/>
            <person name="Louie K."/>
            <person name="Northen T."/>
            <person name="Drula E."/>
            <person name="Henrissat B."/>
            <person name="Hsieh H.M."/>
            <person name="Youens-Clark K."/>
            <person name="Lutzoni F."/>
            <person name="Miadlikowska J."/>
            <person name="Eastwood D.C."/>
            <person name="Hamelin R.C."/>
            <person name="Grigoriev I.V."/>
            <person name="U'Ren J.M."/>
        </authorList>
    </citation>
    <scope>NUCLEOTIDE SEQUENCE [LARGE SCALE GENOMIC DNA]</scope>
    <source>
        <strain evidence="1 2">ER1909</strain>
    </source>
</reference>
<organism evidence="1 2">
    <name type="scientific">Hypoxylon rubiginosum</name>
    <dbReference type="NCBI Taxonomy" id="110542"/>
    <lineage>
        <taxon>Eukaryota</taxon>
        <taxon>Fungi</taxon>
        <taxon>Dikarya</taxon>
        <taxon>Ascomycota</taxon>
        <taxon>Pezizomycotina</taxon>
        <taxon>Sordariomycetes</taxon>
        <taxon>Xylariomycetidae</taxon>
        <taxon>Xylariales</taxon>
        <taxon>Hypoxylaceae</taxon>
        <taxon>Hypoxylon</taxon>
    </lineage>
</organism>
<comment type="caution">
    <text evidence="1">The sequence shown here is derived from an EMBL/GenBank/DDBJ whole genome shotgun (WGS) entry which is preliminary data.</text>
</comment>
<keyword evidence="2" id="KW-1185">Reference proteome</keyword>
<dbReference type="EMBL" id="MU394323">
    <property type="protein sequence ID" value="KAI6085655.1"/>
    <property type="molecule type" value="Genomic_DNA"/>
</dbReference>